<keyword evidence="1" id="KW-0547">Nucleotide-binding</keyword>
<evidence type="ECO:0000256" key="2">
    <source>
        <dbReference type="ARBA" id="ARBA00023134"/>
    </source>
</evidence>
<dbReference type="PROSITE" id="PS51710">
    <property type="entry name" value="G_OBG"/>
    <property type="match status" value="1"/>
</dbReference>
<comment type="caution">
    <text evidence="6">The sequence shown here is derived from an EMBL/GenBank/DDBJ whole genome shotgun (WGS) entry which is preliminary data.</text>
</comment>
<dbReference type="Proteomes" id="UP000075578">
    <property type="component" value="Unassembled WGS sequence"/>
</dbReference>
<dbReference type="InterPro" id="IPR027417">
    <property type="entry name" value="P-loop_NTPase"/>
</dbReference>
<evidence type="ECO:0000259" key="5">
    <source>
        <dbReference type="PROSITE" id="PS51880"/>
    </source>
</evidence>
<dbReference type="InterPro" id="IPR006073">
    <property type="entry name" value="GTP-bd"/>
</dbReference>
<dbReference type="InterPro" id="IPR031662">
    <property type="entry name" value="GTP-binding_2"/>
</dbReference>
<protein>
    <recommendedName>
        <fullName evidence="8">GTPase CgtA</fullName>
    </recommendedName>
</protein>
<sequence length="441" mass="48960">MELKNWLNTIFLYLSYSPILFSKLNIFLNLNFFLIDINKSFISKCRFWLDIMPSNVTPEYLKAEDAYKLAKSPKEKLAALELMLSTIPKHKGTEKMQLQIKRNLSKLKKEVEKEKELKKGGTGGSGATFFVRKEGAAQVALVGLPNSGKSTLLNKLTGKDVEIGNYAFTTVKPIPAMLPYKGIQIQLVDMPGLIEGVSLGKGMGGPLISAIRAVDAILILIDLSVDPVKDLEIILSELEAKGLRINKKVPNIDIEKIPTGGIEIIGENFLVDCTPQDVRKILMEERVHNAIITIKENVTLTDIFEVLDSSLEYKKAIIVGTKGDLPGSREGLEKIQNHVKNFKIIPVSAINNVNIDILPSEIFSILGIIRVYTRSPGGKIDNEAMPMKIDSTALDAAKKVHKTLYKNFKFARVWGDSAKFEGQRVGPEHVLRDGDIIEIHV</sequence>
<dbReference type="InterPro" id="IPR045001">
    <property type="entry name" value="DRG"/>
</dbReference>
<dbReference type="Gene3D" id="3.10.20.30">
    <property type="match status" value="1"/>
</dbReference>
<evidence type="ECO:0008006" key="8">
    <source>
        <dbReference type="Google" id="ProtNLM"/>
    </source>
</evidence>
<dbReference type="AlphaFoldDB" id="A0A150JA55"/>
<keyword evidence="3" id="KW-0812">Transmembrane</keyword>
<feature type="transmembrane region" description="Helical" evidence="3">
    <location>
        <begin position="12"/>
        <end position="34"/>
    </location>
</feature>
<evidence type="ECO:0000313" key="6">
    <source>
        <dbReference type="EMBL" id="KYC54117.1"/>
    </source>
</evidence>
<dbReference type="SUPFAM" id="SSF81271">
    <property type="entry name" value="TGS-like"/>
    <property type="match status" value="1"/>
</dbReference>
<evidence type="ECO:0000259" key="4">
    <source>
        <dbReference type="PROSITE" id="PS51710"/>
    </source>
</evidence>
<evidence type="ECO:0000256" key="3">
    <source>
        <dbReference type="SAM" id="Phobius"/>
    </source>
</evidence>
<dbReference type="EMBL" id="LNGD01000005">
    <property type="protein sequence ID" value="KYC54117.1"/>
    <property type="molecule type" value="Genomic_DNA"/>
</dbReference>
<dbReference type="Pfam" id="PF02824">
    <property type="entry name" value="TGS"/>
    <property type="match status" value="1"/>
</dbReference>
<dbReference type="SUPFAM" id="SSF52540">
    <property type="entry name" value="P-loop containing nucleoside triphosphate hydrolases"/>
    <property type="match status" value="1"/>
</dbReference>
<dbReference type="NCBIfam" id="TIGR00231">
    <property type="entry name" value="small_GTP"/>
    <property type="match status" value="1"/>
</dbReference>
<dbReference type="InterPro" id="IPR005225">
    <property type="entry name" value="Small_GTP-bd"/>
</dbReference>
<accession>A0A150JA55</accession>
<dbReference type="InterPro" id="IPR031167">
    <property type="entry name" value="G_OBG"/>
</dbReference>
<name>A0A150JA55_9EURY</name>
<keyword evidence="3" id="KW-1133">Transmembrane helix</keyword>
<gene>
    <name evidence="6" type="ORF">AMQ74_00170</name>
</gene>
<dbReference type="InterPro" id="IPR012676">
    <property type="entry name" value="TGS-like"/>
</dbReference>
<dbReference type="InterPro" id="IPR004095">
    <property type="entry name" value="TGS"/>
</dbReference>
<dbReference type="GO" id="GO:0005525">
    <property type="term" value="F:GTP binding"/>
    <property type="evidence" value="ECO:0007669"/>
    <property type="project" value="UniProtKB-KW"/>
</dbReference>
<keyword evidence="3" id="KW-0472">Membrane</keyword>
<reference evidence="6 7" key="1">
    <citation type="journal article" date="2016" name="ISME J.">
        <title>Chasing the elusive Euryarchaeota class WSA2: genomes reveal a uniquely fastidious methyl-reducing methanogen.</title>
        <authorList>
            <person name="Nobu M.K."/>
            <person name="Narihiro T."/>
            <person name="Kuroda K."/>
            <person name="Mei R."/>
            <person name="Liu W.T."/>
        </authorList>
    </citation>
    <scope>NUCLEOTIDE SEQUENCE [LARGE SCALE GENOMIC DNA]</scope>
    <source>
        <strain evidence="6">U1lsi0528_Bin089</strain>
    </source>
</reference>
<dbReference type="PANTHER" id="PTHR43127">
    <property type="entry name" value="DEVELOPMENTALLY-REGULATED GTP-BINDING PROTEIN 2"/>
    <property type="match status" value="1"/>
</dbReference>
<dbReference type="GO" id="GO:0003924">
    <property type="term" value="F:GTPase activity"/>
    <property type="evidence" value="ECO:0007669"/>
    <property type="project" value="InterPro"/>
</dbReference>
<keyword evidence="2" id="KW-0342">GTP-binding</keyword>
<organism evidence="6 7">
    <name type="scientific">Candidatus Methanofastidiosum methylothiophilum</name>
    <dbReference type="NCBI Taxonomy" id="1705564"/>
    <lineage>
        <taxon>Archaea</taxon>
        <taxon>Methanobacteriati</taxon>
        <taxon>Methanobacteriota</taxon>
        <taxon>Stenosarchaea group</taxon>
        <taxon>Candidatus Methanofastidiosia</taxon>
        <taxon>Candidatus Methanofastidiosales</taxon>
        <taxon>Candidatus Methanofastidiosaceae</taxon>
        <taxon>Candidatus Methanofastidiosum</taxon>
    </lineage>
</organism>
<evidence type="ECO:0000256" key="1">
    <source>
        <dbReference type="ARBA" id="ARBA00022741"/>
    </source>
</evidence>
<dbReference type="InterPro" id="IPR012675">
    <property type="entry name" value="Beta-grasp_dom_sf"/>
</dbReference>
<feature type="domain" description="OBG-type G" evidence="4">
    <location>
        <begin position="137"/>
        <end position="367"/>
    </location>
</feature>
<dbReference type="Pfam" id="PF01926">
    <property type="entry name" value="MMR_HSR1"/>
    <property type="match status" value="1"/>
</dbReference>
<feature type="domain" description="TGS" evidence="5">
    <location>
        <begin position="367"/>
        <end position="441"/>
    </location>
</feature>
<dbReference type="PROSITE" id="PS51880">
    <property type="entry name" value="TGS"/>
    <property type="match status" value="1"/>
</dbReference>
<dbReference type="Gene3D" id="3.40.50.300">
    <property type="entry name" value="P-loop containing nucleotide triphosphate hydrolases"/>
    <property type="match status" value="1"/>
</dbReference>
<dbReference type="Pfam" id="PF16897">
    <property type="entry name" value="MMR_HSR1_Xtn"/>
    <property type="match status" value="1"/>
</dbReference>
<evidence type="ECO:0000313" key="7">
    <source>
        <dbReference type="Proteomes" id="UP000075578"/>
    </source>
</evidence>
<dbReference type="PRINTS" id="PR00326">
    <property type="entry name" value="GTP1OBG"/>
</dbReference>
<proteinExistence type="predicted"/>